<dbReference type="AlphaFoldDB" id="A0AAV8WP88"/>
<dbReference type="Proteomes" id="UP001162156">
    <property type="component" value="Unassembled WGS sequence"/>
</dbReference>
<accession>A0AAV8WP88</accession>
<reference evidence="1" key="1">
    <citation type="journal article" date="2023" name="Insect Mol. Biol.">
        <title>Genome sequencing provides insights into the evolution of gene families encoding plant cell wall-degrading enzymes in longhorned beetles.</title>
        <authorList>
            <person name="Shin N.R."/>
            <person name="Okamura Y."/>
            <person name="Kirsch R."/>
            <person name="Pauchet Y."/>
        </authorList>
    </citation>
    <scope>NUCLEOTIDE SEQUENCE</scope>
    <source>
        <strain evidence="1">RBIC_L_NR</strain>
    </source>
</reference>
<proteinExistence type="predicted"/>
<keyword evidence="2" id="KW-1185">Reference proteome</keyword>
<dbReference type="EMBL" id="JANEYF010005380">
    <property type="protein sequence ID" value="KAJ8928427.1"/>
    <property type="molecule type" value="Genomic_DNA"/>
</dbReference>
<gene>
    <name evidence="1" type="ORF">NQ314_019016</name>
</gene>
<sequence length="67" mass="8148">MMFLVTGHSFRSLYFEFRLGRKAISDIIWETCNVLIWFVLKDKVMPQPQKEDWLRIAEEYEKNSKFS</sequence>
<evidence type="ECO:0000313" key="1">
    <source>
        <dbReference type="EMBL" id="KAJ8928427.1"/>
    </source>
</evidence>
<organism evidence="1 2">
    <name type="scientific">Rhamnusium bicolor</name>
    <dbReference type="NCBI Taxonomy" id="1586634"/>
    <lineage>
        <taxon>Eukaryota</taxon>
        <taxon>Metazoa</taxon>
        <taxon>Ecdysozoa</taxon>
        <taxon>Arthropoda</taxon>
        <taxon>Hexapoda</taxon>
        <taxon>Insecta</taxon>
        <taxon>Pterygota</taxon>
        <taxon>Neoptera</taxon>
        <taxon>Endopterygota</taxon>
        <taxon>Coleoptera</taxon>
        <taxon>Polyphaga</taxon>
        <taxon>Cucujiformia</taxon>
        <taxon>Chrysomeloidea</taxon>
        <taxon>Cerambycidae</taxon>
        <taxon>Lepturinae</taxon>
        <taxon>Rhagiini</taxon>
        <taxon>Rhamnusium</taxon>
    </lineage>
</organism>
<comment type="caution">
    <text evidence="1">The sequence shown here is derived from an EMBL/GenBank/DDBJ whole genome shotgun (WGS) entry which is preliminary data.</text>
</comment>
<evidence type="ECO:0000313" key="2">
    <source>
        <dbReference type="Proteomes" id="UP001162156"/>
    </source>
</evidence>
<name>A0AAV8WP88_9CUCU</name>
<protein>
    <submittedName>
        <fullName evidence="1">Uncharacterized protein</fullName>
    </submittedName>
</protein>